<sequence length="443" mass="48751">MKVLQLIKCDIFPALHLHLHLRMALCMYVFIAINGNHTTFAFVTSVSTKIHEQTCRYRFRYRYRRNHLPCIDRYRNKSLYFISHKNLLAHSQSQSALNSSRMPLEPLKVILLQHRNELSRPTSTANIMFETDTEIETNTGTDTGTSAAFGNDSDSMVSSPSSSSNVTETETETETQNRATSLSLSQHLRPRRWCWAGRNDSQDIAARIKILRDEHIIGGGGDGAKNDDGSPILVWTTTTTNNSNGIRNGNDSSVSGSGNSMNEMNGASKEKVDNASESDGDASKGEVTPAPAPAYPTYIILDGTWKEANTMFRKMPFLASLPRLSLEGLGFQSKYQLRSVFTRWKTKYSSQDGNIGGEGASASAGGSKGASSSTSSSRYYGHGGKLEKKLCRDTGQGGELLCTAECVAALLDIHNDEVGSELIRSRLDQFQHEYMYGKSAPLS</sequence>
<dbReference type="GO" id="GO:0016432">
    <property type="term" value="F:tRNA-uridine aminocarboxypropyltransferase activity"/>
    <property type="evidence" value="ECO:0007669"/>
    <property type="project" value="UniProtKB-EC"/>
</dbReference>
<feature type="compositionally biased region" description="Polar residues" evidence="6">
    <location>
        <begin position="136"/>
        <end position="148"/>
    </location>
</feature>
<feature type="compositionally biased region" description="Polar residues" evidence="6">
    <location>
        <begin position="235"/>
        <end position="247"/>
    </location>
</feature>
<comment type="catalytic activity">
    <reaction evidence="5">
        <text>a uridine in tRNA + S-adenosyl-L-methionine = a 3-[(3S)-3-amino-3-carboxypropyl]uridine in tRNA + S-methyl-5'-thioadenosine + H(+)</text>
        <dbReference type="Rhea" id="RHEA:62432"/>
        <dbReference type="Rhea" id="RHEA-COMP:13339"/>
        <dbReference type="Rhea" id="RHEA-COMP:16092"/>
        <dbReference type="ChEBI" id="CHEBI:15378"/>
        <dbReference type="ChEBI" id="CHEBI:17509"/>
        <dbReference type="ChEBI" id="CHEBI:59789"/>
        <dbReference type="ChEBI" id="CHEBI:65315"/>
        <dbReference type="ChEBI" id="CHEBI:82930"/>
        <dbReference type="EC" id="2.5.1.25"/>
    </reaction>
</comment>
<dbReference type="EC" id="2.5.1.25" evidence="1"/>
<gene>
    <name evidence="8" type="ORF">CDEB00056_LOCUS7864</name>
</gene>
<proteinExistence type="predicted"/>
<evidence type="ECO:0000313" key="8">
    <source>
        <dbReference type="EMBL" id="CAE0463023.1"/>
    </source>
</evidence>
<name>A0A7S3V835_9STRA</name>
<dbReference type="GO" id="GO:0008033">
    <property type="term" value="P:tRNA processing"/>
    <property type="evidence" value="ECO:0007669"/>
    <property type="project" value="UniProtKB-KW"/>
</dbReference>
<dbReference type="AlphaFoldDB" id="A0A7S3V835"/>
<organism evidence="8">
    <name type="scientific">Chaetoceros debilis</name>
    <dbReference type="NCBI Taxonomy" id="122233"/>
    <lineage>
        <taxon>Eukaryota</taxon>
        <taxon>Sar</taxon>
        <taxon>Stramenopiles</taxon>
        <taxon>Ochrophyta</taxon>
        <taxon>Bacillariophyta</taxon>
        <taxon>Coscinodiscophyceae</taxon>
        <taxon>Chaetocerotophycidae</taxon>
        <taxon>Chaetocerotales</taxon>
        <taxon>Chaetocerotaceae</taxon>
        <taxon>Chaetoceros</taxon>
    </lineage>
</organism>
<feature type="compositionally biased region" description="Low complexity" evidence="6">
    <location>
        <begin position="360"/>
        <end position="380"/>
    </location>
</feature>
<evidence type="ECO:0000256" key="2">
    <source>
        <dbReference type="ARBA" id="ARBA00022679"/>
    </source>
</evidence>
<dbReference type="EMBL" id="HBIO01010153">
    <property type="protein sequence ID" value="CAE0463023.1"/>
    <property type="molecule type" value="Transcribed_RNA"/>
</dbReference>
<keyword evidence="2" id="KW-0808">Transferase</keyword>
<evidence type="ECO:0000256" key="1">
    <source>
        <dbReference type="ARBA" id="ARBA00012386"/>
    </source>
</evidence>
<feature type="compositionally biased region" description="Low complexity" evidence="6">
    <location>
        <begin position="151"/>
        <end position="168"/>
    </location>
</feature>
<evidence type="ECO:0000256" key="4">
    <source>
        <dbReference type="ARBA" id="ARBA00022694"/>
    </source>
</evidence>
<protein>
    <recommendedName>
        <fullName evidence="1">tRNA-uridine aminocarboxypropyltransferase</fullName>
        <ecNumber evidence="1">2.5.1.25</ecNumber>
    </recommendedName>
</protein>
<reference evidence="8" key="1">
    <citation type="submission" date="2021-01" db="EMBL/GenBank/DDBJ databases">
        <authorList>
            <person name="Corre E."/>
            <person name="Pelletier E."/>
            <person name="Niang G."/>
            <person name="Scheremetjew M."/>
            <person name="Finn R."/>
            <person name="Kale V."/>
            <person name="Holt S."/>
            <person name="Cochrane G."/>
            <person name="Meng A."/>
            <person name="Brown T."/>
            <person name="Cohen L."/>
        </authorList>
    </citation>
    <scope>NUCLEOTIDE SEQUENCE</scope>
    <source>
        <strain evidence="8">MM31A-1</strain>
    </source>
</reference>
<keyword evidence="4" id="KW-0819">tRNA processing</keyword>
<evidence type="ECO:0000256" key="5">
    <source>
        <dbReference type="ARBA" id="ARBA00048718"/>
    </source>
</evidence>
<evidence type="ECO:0000256" key="6">
    <source>
        <dbReference type="SAM" id="MobiDB-lite"/>
    </source>
</evidence>
<evidence type="ECO:0000256" key="3">
    <source>
        <dbReference type="ARBA" id="ARBA00022691"/>
    </source>
</evidence>
<evidence type="ECO:0000259" key="7">
    <source>
        <dbReference type="SMART" id="SM01144"/>
    </source>
</evidence>
<dbReference type="Pfam" id="PF03942">
    <property type="entry name" value="DTW"/>
    <property type="match status" value="1"/>
</dbReference>
<feature type="region of interest" description="Disordered" evidence="6">
    <location>
        <begin position="136"/>
        <end position="183"/>
    </location>
</feature>
<accession>A0A7S3V835</accession>
<feature type="region of interest" description="Disordered" evidence="6">
    <location>
        <begin position="218"/>
        <end position="289"/>
    </location>
</feature>
<dbReference type="SMART" id="SM01144">
    <property type="entry name" value="DTW"/>
    <property type="match status" value="1"/>
</dbReference>
<dbReference type="InterPro" id="IPR005636">
    <property type="entry name" value="DTW"/>
</dbReference>
<feature type="region of interest" description="Disordered" evidence="6">
    <location>
        <begin position="352"/>
        <end position="382"/>
    </location>
</feature>
<feature type="compositionally biased region" description="Low complexity" evidence="6">
    <location>
        <begin position="248"/>
        <end position="266"/>
    </location>
</feature>
<keyword evidence="3" id="KW-0949">S-adenosyl-L-methionine</keyword>
<feature type="domain" description="DTW" evidence="7">
    <location>
        <begin position="86"/>
        <end position="439"/>
    </location>
</feature>